<feature type="region of interest" description="Disordered" evidence="5">
    <location>
        <begin position="507"/>
        <end position="529"/>
    </location>
</feature>
<evidence type="ECO:0000313" key="7">
    <source>
        <dbReference type="EMBL" id="KPI98287.1"/>
    </source>
</evidence>
<dbReference type="InterPro" id="IPR016156">
    <property type="entry name" value="FAD/NAD-linked_Rdtase_dimer_sf"/>
</dbReference>
<proteinExistence type="inferred from homology"/>
<dbReference type="PANTHER" id="PTHR43557:SF4">
    <property type="entry name" value="APOPTOSIS-INDUCING FACTOR 1, MITOCHONDRIAL"/>
    <property type="match status" value="1"/>
</dbReference>
<dbReference type="PRINTS" id="PR00411">
    <property type="entry name" value="PNDRDTASEI"/>
</dbReference>
<evidence type="ECO:0000256" key="2">
    <source>
        <dbReference type="ARBA" id="ARBA00022630"/>
    </source>
</evidence>
<evidence type="ECO:0000256" key="4">
    <source>
        <dbReference type="ARBA" id="ARBA00023002"/>
    </source>
</evidence>
<dbReference type="InterPro" id="IPR036188">
    <property type="entry name" value="FAD/NAD-bd_sf"/>
</dbReference>
<evidence type="ECO:0000259" key="6">
    <source>
        <dbReference type="Pfam" id="PF07992"/>
    </source>
</evidence>
<dbReference type="GO" id="GO:0016174">
    <property type="term" value="F:NAD(P)H oxidase H2O2-forming activity"/>
    <property type="evidence" value="ECO:0007669"/>
    <property type="project" value="TreeGrafter"/>
</dbReference>
<dbReference type="InterPro" id="IPR050446">
    <property type="entry name" value="FAD-oxidoreductase/Apoptosis"/>
</dbReference>
<dbReference type="PANTHER" id="PTHR43557">
    <property type="entry name" value="APOPTOSIS-INDUCING FACTOR 1"/>
    <property type="match status" value="1"/>
</dbReference>
<keyword evidence="3" id="KW-0274">FAD</keyword>
<organism evidence="7 8">
    <name type="scientific">Papilio xuthus</name>
    <name type="common">Asian swallowtail butterfly</name>
    <dbReference type="NCBI Taxonomy" id="66420"/>
    <lineage>
        <taxon>Eukaryota</taxon>
        <taxon>Metazoa</taxon>
        <taxon>Ecdysozoa</taxon>
        <taxon>Arthropoda</taxon>
        <taxon>Hexapoda</taxon>
        <taxon>Insecta</taxon>
        <taxon>Pterygota</taxon>
        <taxon>Neoptera</taxon>
        <taxon>Endopterygota</taxon>
        <taxon>Lepidoptera</taxon>
        <taxon>Glossata</taxon>
        <taxon>Ditrysia</taxon>
        <taxon>Papilionoidea</taxon>
        <taxon>Papilionidae</taxon>
        <taxon>Papilioninae</taxon>
        <taxon>Papilio</taxon>
    </lineage>
</organism>
<dbReference type="GO" id="GO:0071949">
    <property type="term" value="F:FAD binding"/>
    <property type="evidence" value="ECO:0007669"/>
    <property type="project" value="TreeGrafter"/>
</dbReference>
<name>A0A194PY77_PAPXU</name>
<dbReference type="GO" id="GO:0006915">
    <property type="term" value="P:apoptotic process"/>
    <property type="evidence" value="ECO:0007669"/>
    <property type="project" value="TreeGrafter"/>
</dbReference>
<dbReference type="PRINTS" id="PR00368">
    <property type="entry name" value="FADPNR"/>
</dbReference>
<dbReference type="GO" id="GO:0033108">
    <property type="term" value="P:mitochondrial respiratory chain complex assembly"/>
    <property type="evidence" value="ECO:0007669"/>
    <property type="project" value="TreeGrafter"/>
</dbReference>
<accession>A0A194PY77</accession>
<dbReference type="AlphaFoldDB" id="A0A194PY77"/>
<dbReference type="STRING" id="66420.A0A194PY77"/>
<sequence length="621" mass="71436">MLECRRTKGPCSMKPVPDPPPCPPPPPPPFPWVYVWGLASFLGTVGLIYKLYLWKEEQDKLGENIPICKYFLALIDFLEGPCVLNRQLRFILSGREPNLWRPRRVIKRPFHEKDIPPCVQYLIIGAGAAGWAAYNSIIEHDKTAKVFFIAKEDCLPYKRPPMSKYMWWNPEPPDIKNLYYVQDWKKKTMYLSECRNFLDPVKFYRKKTGPAVSIATGWCVLRVDADSHVAWIKTLCGEQPIYYERCLIAPGSKPKQLSMFKSAPKAVRDRVCNLRTIRDLEIAYRSVKKSKHVVVIGGGPLGCELAWYLGRMNKLDKELDPDHEPIKIVHIYKDKGIMASVIPEYLGEWAAEKIRKEGVTIKPKTQVYDAYQSEDGRLELTLSDGTSLVTDYAFVAVGSQPRMDLAEPSYLEVDDVNGGFVVNTELMARTHLYVAGDAASFYSQWKDTRLRLDHYLNAQEQGYVAGANMTGYWTPSNMEPHYWLRLEEELQMEARWARACPLLPSSSSVQRRRPRRHRRQLAGGGGGDRPCYKKSNEYQSRYLRGLLMYMRDETVVGFVFWNMPPIDDRAAVATEILRAKPSYKDIDLIADLLGFVDTKCIYKKQEELIEKGPCIKNWRTF</sequence>
<dbReference type="Gene3D" id="3.50.50.60">
    <property type="entry name" value="FAD/NAD(P)-binding domain"/>
    <property type="match status" value="2"/>
</dbReference>
<dbReference type="GO" id="GO:0005739">
    <property type="term" value="C:mitochondrion"/>
    <property type="evidence" value="ECO:0007669"/>
    <property type="project" value="TreeGrafter"/>
</dbReference>
<keyword evidence="8" id="KW-1185">Reference proteome</keyword>
<comment type="similarity">
    <text evidence="1">Belongs to the FAD-dependent oxidoreductase family.</text>
</comment>
<dbReference type="Pfam" id="PF07992">
    <property type="entry name" value="Pyr_redox_2"/>
    <property type="match status" value="1"/>
</dbReference>
<dbReference type="SUPFAM" id="SSF51905">
    <property type="entry name" value="FAD/NAD(P)-binding domain"/>
    <property type="match status" value="1"/>
</dbReference>
<feature type="compositionally biased region" description="Basic residues" evidence="5">
    <location>
        <begin position="510"/>
        <end position="520"/>
    </location>
</feature>
<feature type="domain" description="FAD/NAD(P)-binding" evidence="6">
    <location>
        <begin position="120"/>
        <end position="462"/>
    </location>
</feature>
<gene>
    <name evidence="7" type="ORF">RR46_09503</name>
</gene>
<dbReference type="Gene3D" id="3.30.390.30">
    <property type="match status" value="1"/>
</dbReference>
<dbReference type="EMBL" id="KQ459585">
    <property type="protein sequence ID" value="KPI98287.1"/>
    <property type="molecule type" value="Genomic_DNA"/>
</dbReference>
<evidence type="ECO:0000313" key="8">
    <source>
        <dbReference type="Proteomes" id="UP000053268"/>
    </source>
</evidence>
<dbReference type="InterPro" id="IPR023753">
    <property type="entry name" value="FAD/NAD-binding_dom"/>
</dbReference>
<evidence type="ECO:0000256" key="3">
    <source>
        <dbReference type="ARBA" id="ARBA00022827"/>
    </source>
</evidence>
<evidence type="ECO:0000256" key="5">
    <source>
        <dbReference type="SAM" id="MobiDB-lite"/>
    </source>
</evidence>
<keyword evidence="2" id="KW-0285">Flavoprotein</keyword>
<dbReference type="Proteomes" id="UP000053268">
    <property type="component" value="Unassembled WGS sequence"/>
</dbReference>
<protein>
    <submittedName>
        <fullName evidence="7">Putative apoptosis-inducing factor 1, mitochondrial</fullName>
    </submittedName>
</protein>
<keyword evidence="4" id="KW-0560">Oxidoreductase</keyword>
<evidence type="ECO:0000256" key="1">
    <source>
        <dbReference type="ARBA" id="ARBA00006442"/>
    </source>
</evidence>
<reference evidence="7 8" key="1">
    <citation type="journal article" date="2015" name="Nat. Commun.">
        <title>Outbred genome sequencing and CRISPR/Cas9 gene editing in butterflies.</title>
        <authorList>
            <person name="Li X."/>
            <person name="Fan D."/>
            <person name="Zhang W."/>
            <person name="Liu G."/>
            <person name="Zhang L."/>
            <person name="Zhao L."/>
            <person name="Fang X."/>
            <person name="Chen L."/>
            <person name="Dong Y."/>
            <person name="Chen Y."/>
            <person name="Ding Y."/>
            <person name="Zhao R."/>
            <person name="Feng M."/>
            <person name="Zhu Y."/>
            <person name="Feng Y."/>
            <person name="Jiang X."/>
            <person name="Zhu D."/>
            <person name="Xiang H."/>
            <person name="Feng X."/>
            <person name="Li S."/>
            <person name="Wang J."/>
            <person name="Zhang G."/>
            <person name="Kronforst M.R."/>
            <person name="Wang W."/>
        </authorList>
    </citation>
    <scope>NUCLEOTIDE SEQUENCE [LARGE SCALE GENOMIC DNA]</scope>
    <source>
        <strain evidence="7">Ya'a_city_454_Px</strain>
        <tissue evidence="7">Whole body</tissue>
    </source>
</reference>